<dbReference type="PROSITE" id="PS50096">
    <property type="entry name" value="IQ"/>
    <property type="match status" value="1"/>
</dbReference>
<dbReference type="InterPro" id="IPR000048">
    <property type="entry name" value="IQ_motif_EF-hand-BS"/>
</dbReference>
<dbReference type="AlphaFoldDB" id="A0AAV0EFV6"/>
<feature type="compositionally biased region" description="Low complexity" evidence="3">
    <location>
        <begin position="83"/>
        <end position="92"/>
    </location>
</feature>
<dbReference type="Pfam" id="PF00612">
    <property type="entry name" value="IQ"/>
    <property type="match status" value="1"/>
</dbReference>
<feature type="region of interest" description="Disordered" evidence="3">
    <location>
        <begin position="360"/>
        <end position="435"/>
    </location>
</feature>
<dbReference type="PANTHER" id="PTHR32295">
    <property type="entry name" value="IQ-DOMAIN 5-RELATED"/>
    <property type="match status" value="1"/>
</dbReference>
<feature type="compositionally biased region" description="Low complexity" evidence="3">
    <location>
        <begin position="101"/>
        <end position="112"/>
    </location>
</feature>
<name>A0AAV0EFV6_9ASTE</name>
<dbReference type="Gene3D" id="1.20.5.190">
    <property type="match status" value="1"/>
</dbReference>
<comment type="similarity">
    <text evidence="2">Belongs to the IQD family.</text>
</comment>
<dbReference type="CDD" id="cd23767">
    <property type="entry name" value="IQCD"/>
    <property type="match status" value="1"/>
</dbReference>
<evidence type="ECO:0000313" key="5">
    <source>
        <dbReference type="Proteomes" id="UP001152523"/>
    </source>
</evidence>
<evidence type="ECO:0000256" key="3">
    <source>
        <dbReference type="SAM" id="MobiDB-lite"/>
    </source>
</evidence>
<gene>
    <name evidence="4" type="ORF">CEPIT_LOCUS23232</name>
</gene>
<feature type="region of interest" description="Disordered" evidence="3">
    <location>
        <begin position="63"/>
        <end position="112"/>
    </location>
</feature>
<dbReference type="Proteomes" id="UP001152523">
    <property type="component" value="Unassembled WGS sequence"/>
</dbReference>
<comment type="caution">
    <text evidence="4">The sequence shown here is derived from an EMBL/GenBank/DDBJ whole genome shotgun (WGS) entry which is preliminary data.</text>
</comment>
<feature type="region of interest" description="Disordered" evidence="3">
    <location>
        <begin position="18"/>
        <end position="40"/>
    </location>
</feature>
<feature type="compositionally biased region" description="Basic and acidic residues" evidence="3">
    <location>
        <begin position="63"/>
        <end position="82"/>
    </location>
</feature>
<protein>
    <recommendedName>
        <fullName evidence="6">DUF4005 domain-containing protein</fullName>
    </recommendedName>
</protein>
<keyword evidence="5" id="KW-1185">Reference proteome</keyword>
<keyword evidence="1" id="KW-0112">Calmodulin-binding</keyword>
<proteinExistence type="inferred from homology"/>
<evidence type="ECO:0000313" key="4">
    <source>
        <dbReference type="EMBL" id="CAH9120832.1"/>
    </source>
</evidence>
<dbReference type="SMART" id="SM00015">
    <property type="entry name" value="IQ"/>
    <property type="match status" value="1"/>
</dbReference>
<evidence type="ECO:0008006" key="6">
    <source>
        <dbReference type="Google" id="ProtNLM"/>
    </source>
</evidence>
<reference evidence="4" key="1">
    <citation type="submission" date="2022-07" db="EMBL/GenBank/DDBJ databases">
        <authorList>
            <person name="Macas J."/>
            <person name="Novak P."/>
            <person name="Neumann P."/>
        </authorList>
    </citation>
    <scope>NUCLEOTIDE SEQUENCE</scope>
</reference>
<dbReference type="GO" id="GO:0005516">
    <property type="term" value="F:calmodulin binding"/>
    <property type="evidence" value="ECO:0007669"/>
    <property type="project" value="UniProtKB-KW"/>
</dbReference>
<dbReference type="EMBL" id="CAMAPF010000916">
    <property type="protein sequence ID" value="CAH9120832.1"/>
    <property type="molecule type" value="Genomic_DNA"/>
</dbReference>
<organism evidence="4 5">
    <name type="scientific">Cuscuta epithymum</name>
    <dbReference type="NCBI Taxonomy" id="186058"/>
    <lineage>
        <taxon>Eukaryota</taxon>
        <taxon>Viridiplantae</taxon>
        <taxon>Streptophyta</taxon>
        <taxon>Embryophyta</taxon>
        <taxon>Tracheophyta</taxon>
        <taxon>Spermatophyta</taxon>
        <taxon>Magnoliopsida</taxon>
        <taxon>eudicotyledons</taxon>
        <taxon>Gunneridae</taxon>
        <taxon>Pentapetalae</taxon>
        <taxon>asterids</taxon>
        <taxon>lamiids</taxon>
        <taxon>Solanales</taxon>
        <taxon>Convolvulaceae</taxon>
        <taxon>Cuscuteae</taxon>
        <taxon>Cuscuta</taxon>
        <taxon>Cuscuta subgen. Cuscuta</taxon>
    </lineage>
</organism>
<sequence length="447" mass="50433">MGKKGSWFSAIIRLFTPNSSKDKQANGTKRKKWKQGRGVVTHGESKSYFSLCREASSIEKILGEADEHRRQRRELVPDEKPRLSSGRRTPSSPSRPPPPGASSSSSKVSWQRPEVNGYVHRPAAEPTRKALQVSAAIRIQAAFRGYMARRGFRALRGLVRLEGVMRGQNVEKQVLNAMKQMQFMVRIQTQIHHRRIEMLESQARDLNNDMDDECTLPNWTPSTRAGILENWDGSMLTKDEIEQRGRRKADAVINRERAMAYAYSNQLWKGNKLRWSGYPSVWWNWLNHSQPDIKNVHRTPPRAPSGSKPSPHFPATPSSTKSAVPMRTKDFNTSTSSPFDYTLADDDSLDDSLTSCPPFPSYMAPTASAKAKARRPFNYTRERNDHFTGGTSNDSKRRFSFPLTPNSNAGSSFRSNKESSKDATPKSVDSSVSMPAIVGRKPFNRFV</sequence>
<dbReference type="PANTHER" id="PTHR32295:SF113">
    <property type="entry name" value="PROTEIN IQ-DOMAIN 14"/>
    <property type="match status" value="1"/>
</dbReference>
<feature type="compositionally biased region" description="Basic and acidic residues" evidence="3">
    <location>
        <begin position="415"/>
        <end position="424"/>
    </location>
</feature>
<feature type="compositionally biased region" description="Polar residues" evidence="3">
    <location>
        <begin position="403"/>
        <end position="414"/>
    </location>
</feature>
<evidence type="ECO:0000256" key="1">
    <source>
        <dbReference type="ARBA" id="ARBA00022860"/>
    </source>
</evidence>
<evidence type="ECO:0000256" key="2">
    <source>
        <dbReference type="ARBA" id="ARBA00024341"/>
    </source>
</evidence>
<feature type="region of interest" description="Disordered" evidence="3">
    <location>
        <begin position="294"/>
        <end position="337"/>
    </location>
</feature>
<accession>A0AAV0EFV6</accession>